<dbReference type="InterPro" id="IPR019004">
    <property type="entry name" value="YqeY/Aim41"/>
</dbReference>
<comment type="caution">
    <text evidence="2">The sequence shown here is derived from an EMBL/GenBank/DDBJ whole genome shotgun (WGS) entry which is preliminary data.</text>
</comment>
<reference evidence="2 3" key="1">
    <citation type="journal article" date="2010" name="Proc. Natl. Acad. Sci. U.S.A.">
        <title>Insights into evolution of multicellular fungi from the assembled chromosomes of the mushroom Coprinopsis cinerea (Coprinus cinereus).</title>
        <authorList>
            <person name="Stajich J.E."/>
            <person name="Wilke S.K."/>
            <person name="Ahren D."/>
            <person name="Au C.H."/>
            <person name="Birren B.W."/>
            <person name="Borodovsky M."/>
            <person name="Burns C."/>
            <person name="Canback B."/>
            <person name="Casselton L.A."/>
            <person name="Cheng C.K."/>
            <person name="Deng J."/>
            <person name="Dietrich F.S."/>
            <person name="Fargo D.C."/>
            <person name="Farman M.L."/>
            <person name="Gathman A.C."/>
            <person name="Goldberg J."/>
            <person name="Guigo R."/>
            <person name="Hoegger P.J."/>
            <person name="Hooker J.B."/>
            <person name="Huggins A."/>
            <person name="James T.Y."/>
            <person name="Kamada T."/>
            <person name="Kilaru S."/>
            <person name="Kodira C."/>
            <person name="Kues U."/>
            <person name="Kupfer D."/>
            <person name="Kwan H.S."/>
            <person name="Lomsadze A."/>
            <person name="Li W."/>
            <person name="Lilly W.W."/>
            <person name="Ma L.J."/>
            <person name="Mackey A.J."/>
            <person name="Manning G."/>
            <person name="Martin F."/>
            <person name="Muraguchi H."/>
            <person name="Natvig D.O."/>
            <person name="Palmerini H."/>
            <person name="Ramesh M.A."/>
            <person name="Rehmeyer C.J."/>
            <person name="Roe B.A."/>
            <person name="Shenoy N."/>
            <person name="Stanke M."/>
            <person name="Ter-Hovhannisyan V."/>
            <person name="Tunlid A."/>
            <person name="Velagapudi R."/>
            <person name="Vision T.J."/>
            <person name="Zeng Q."/>
            <person name="Zolan M.E."/>
            <person name="Pukkila P.J."/>
        </authorList>
    </citation>
    <scope>NUCLEOTIDE SEQUENCE [LARGE SCALE GENOMIC DNA]</scope>
    <source>
        <strain evidence="3">Okayama-7 / 130 / ATCC MYA-4618 / FGSC 9003</strain>
    </source>
</reference>
<comment type="subcellular location">
    <subcellularLocation>
        <location evidence="1">Mitochondrion</location>
    </subcellularLocation>
</comment>
<dbReference type="SUPFAM" id="SSF89095">
    <property type="entry name" value="GatB/YqeY motif"/>
    <property type="match status" value="1"/>
</dbReference>
<name>A8N6L5_COPC7</name>
<dbReference type="Pfam" id="PF09424">
    <property type="entry name" value="YqeY"/>
    <property type="match status" value="1"/>
</dbReference>
<dbReference type="RefSeq" id="XP_001830471.1">
    <property type="nucleotide sequence ID" value="XM_001830419.1"/>
</dbReference>
<dbReference type="GeneID" id="6006913"/>
<keyword evidence="3" id="KW-1185">Reference proteome</keyword>
<dbReference type="GO" id="GO:0016884">
    <property type="term" value="F:carbon-nitrogen ligase activity, with glutamine as amido-N-donor"/>
    <property type="evidence" value="ECO:0007669"/>
    <property type="project" value="UniProtKB-UniRule"/>
</dbReference>
<dbReference type="InterPro" id="IPR003789">
    <property type="entry name" value="Asn/Gln_tRNA_amidoTrase-B-like"/>
</dbReference>
<dbReference type="GO" id="GO:0005739">
    <property type="term" value="C:mitochondrion"/>
    <property type="evidence" value="ECO:0007669"/>
    <property type="project" value="UniProtKB-SubCell"/>
</dbReference>
<dbReference type="PANTHER" id="PTHR28055">
    <property type="entry name" value="ALTERED INHERITANCE OF MITOCHONDRIA PROTEIN 41, MITOCHONDRIAL"/>
    <property type="match status" value="1"/>
</dbReference>
<dbReference type="KEGG" id="cci:CC1G_07386"/>
<dbReference type="OrthoDB" id="538640at2759"/>
<gene>
    <name evidence="1" type="primary">AIM41</name>
    <name evidence="2" type="ORF">CC1G_07386</name>
</gene>
<dbReference type="VEuPathDB" id="FungiDB:CC1G_07386"/>
<evidence type="ECO:0000256" key="1">
    <source>
        <dbReference type="RuleBase" id="RU365099"/>
    </source>
</evidence>
<evidence type="ECO:0000313" key="3">
    <source>
        <dbReference type="Proteomes" id="UP000001861"/>
    </source>
</evidence>
<dbReference type="AlphaFoldDB" id="A8N6L5"/>
<proteinExistence type="inferred from homology"/>
<dbReference type="InterPro" id="IPR042184">
    <property type="entry name" value="YqeY/Aim41_N"/>
</dbReference>
<sequence>MSVLVFRSASSARCTPIAWRIAGTRFNATVAQGPDIRKQIMDEIKVAMKSKDTVKSTTLRSVLSEVYNADKASKDEKVDSSTIVGILRKAVERRTEAADKFRAASRDDLAEKELQQVDIISKFLPPTLPESEVDSILSSILEQLPPANGPPQKALGMVFKQFYTQVDKSVVDAELVKRRAQALLAAKS</sequence>
<dbReference type="OMA" id="AMGAVMK"/>
<comment type="similarity">
    <text evidence="1">Belongs to the AIM41 family.</text>
</comment>
<dbReference type="eggNOG" id="ENOG502RSF8">
    <property type="taxonomic scope" value="Eukaryota"/>
</dbReference>
<dbReference type="Gene3D" id="1.10.1510.10">
    <property type="entry name" value="Uncharacterised protein YqeY/AIM41 PF09424, N-terminal domain"/>
    <property type="match status" value="1"/>
</dbReference>
<dbReference type="Proteomes" id="UP000001861">
    <property type="component" value="Unassembled WGS sequence"/>
</dbReference>
<dbReference type="InParanoid" id="A8N6L5"/>
<dbReference type="STRING" id="240176.A8N6L5"/>
<evidence type="ECO:0000313" key="2">
    <source>
        <dbReference type="EMBL" id="EAU91351.1"/>
    </source>
</evidence>
<dbReference type="PANTHER" id="PTHR28055:SF1">
    <property type="entry name" value="ALTERED INHERITANCE OF MITOCHONDRIA PROTEIN 41, MITOCHONDRIAL"/>
    <property type="match status" value="1"/>
</dbReference>
<organism evidence="2 3">
    <name type="scientific">Coprinopsis cinerea (strain Okayama-7 / 130 / ATCC MYA-4618 / FGSC 9003)</name>
    <name type="common">Inky cap fungus</name>
    <name type="synonym">Hormographiella aspergillata</name>
    <dbReference type="NCBI Taxonomy" id="240176"/>
    <lineage>
        <taxon>Eukaryota</taxon>
        <taxon>Fungi</taxon>
        <taxon>Dikarya</taxon>
        <taxon>Basidiomycota</taxon>
        <taxon>Agaricomycotina</taxon>
        <taxon>Agaricomycetes</taxon>
        <taxon>Agaricomycetidae</taxon>
        <taxon>Agaricales</taxon>
        <taxon>Agaricineae</taxon>
        <taxon>Psathyrellaceae</taxon>
        <taxon>Coprinopsis</taxon>
    </lineage>
</organism>
<protein>
    <recommendedName>
        <fullName evidence="1">Altered inheritance of mitochondria protein 41</fullName>
    </recommendedName>
</protein>
<dbReference type="EMBL" id="AACS02000003">
    <property type="protein sequence ID" value="EAU91351.1"/>
    <property type="molecule type" value="Genomic_DNA"/>
</dbReference>
<accession>A8N6L5</accession>
<keyword evidence="1" id="KW-0496">Mitochondrion</keyword>